<dbReference type="AlphaFoldDB" id="A0A2T9ZAE7"/>
<dbReference type="OrthoDB" id="5571754at2759"/>
<dbReference type="Pfam" id="PF01282">
    <property type="entry name" value="Ribosomal_S24e"/>
    <property type="match status" value="1"/>
</dbReference>
<dbReference type="Gene3D" id="3.30.70.3370">
    <property type="match status" value="1"/>
</dbReference>
<feature type="region of interest" description="Disordered" evidence="6">
    <location>
        <begin position="97"/>
        <end position="133"/>
    </location>
</feature>
<dbReference type="HAMAP" id="MF_00545">
    <property type="entry name" value="Ribosomal_eS24"/>
    <property type="match status" value="1"/>
</dbReference>
<dbReference type="GO" id="GO:0006412">
    <property type="term" value="P:translation"/>
    <property type="evidence" value="ECO:0007669"/>
    <property type="project" value="InterPro"/>
</dbReference>
<dbReference type="PROSITE" id="PS00529">
    <property type="entry name" value="RIBOSOMAL_S24E"/>
    <property type="match status" value="1"/>
</dbReference>
<reference evidence="8 9" key="1">
    <citation type="journal article" date="2018" name="MBio">
        <title>Comparative Genomics Reveals the Core Gene Toolbox for the Fungus-Insect Symbiosis.</title>
        <authorList>
            <person name="Wang Y."/>
            <person name="Stata M."/>
            <person name="Wang W."/>
            <person name="Stajich J.E."/>
            <person name="White M.M."/>
            <person name="Moncalvo J.M."/>
        </authorList>
    </citation>
    <scope>NUCLEOTIDE SEQUENCE [LARGE SCALE GENOMIC DNA]</scope>
    <source>
        <strain evidence="8 9">SC-DP-2</strain>
    </source>
</reference>
<dbReference type="InterPro" id="IPR012678">
    <property type="entry name" value="Ribosomal_uL23/eL15/eS24_sf"/>
</dbReference>
<evidence type="ECO:0000256" key="1">
    <source>
        <dbReference type="ARBA" id="ARBA00009680"/>
    </source>
</evidence>
<organism evidence="8 9">
    <name type="scientific">Smittium megazygosporum</name>
    <dbReference type="NCBI Taxonomy" id="133381"/>
    <lineage>
        <taxon>Eukaryota</taxon>
        <taxon>Fungi</taxon>
        <taxon>Fungi incertae sedis</taxon>
        <taxon>Zoopagomycota</taxon>
        <taxon>Kickxellomycotina</taxon>
        <taxon>Harpellomycetes</taxon>
        <taxon>Harpellales</taxon>
        <taxon>Legeriomycetaceae</taxon>
        <taxon>Smittium</taxon>
    </lineage>
</organism>
<evidence type="ECO:0000256" key="5">
    <source>
        <dbReference type="RuleBase" id="RU004383"/>
    </source>
</evidence>
<sequence length="133" mass="15216">MAEGTVTLRTRKFVTNRLLSRKQMILDVIHPGLAGVSKDNIREKLAAMFKTSKDFVYVFGFKLLFGGGKSTGFALIYDSLDAAKRFEPKYRLLRHGIGEAQKTSRKQRKERKNRLKKLRGTAKVKGLKKKKEE</sequence>
<protein>
    <recommendedName>
        <fullName evidence="5">40S ribosomal protein S24</fullName>
    </recommendedName>
</protein>
<accession>A0A2T9ZAE7</accession>
<dbReference type="Proteomes" id="UP000245609">
    <property type="component" value="Unassembled WGS sequence"/>
</dbReference>
<proteinExistence type="inferred from homology"/>
<comment type="caution">
    <text evidence="8">The sequence shown here is derived from an EMBL/GenBank/DDBJ whole genome shotgun (WGS) entry which is preliminary data.</text>
</comment>
<dbReference type="InterPro" id="IPR018098">
    <property type="entry name" value="Ribosomal_eS24_CS"/>
</dbReference>
<dbReference type="InterPro" id="IPR001976">
    <property type="entry name" value="Ribosomal_eS24"/>
</dbReference>
<keyword evidence="9" id="KW-1185">Reference proteome</keyword>
<dbReference type="InterPro" id="IPR053709">
    <property type="entry name" value="eRP_eS24_sf"/>
</dbReference>
<feature type="compositionally biased region" description="Basic residues" evidence="6">
    <location>
        <begin position="103"/>
        <end position="133"/>
    </location>
</feature>
<keyword evidence="2 4" id="KW-0689">Ribosomal protein</keyword>
<dbReference type="EMBL" id="MBFS01000984">
    <property type="protein sequence ID" value="PVV01566.1"/>
    <property type="molecule type" value="Genomic_DNA"/>
</dbReference>
<name>A0A2T9ZAE7_9FUNG</name>
<evidence type="ECO:0000313" key="8">
    <source>
        <dbReference type="EMBL" id="PVV01566.1"/>
    </source>
</evidence>
<keyword evidence="3 4" id="KW-0687">Ribonucleoprotein</keyword>
<evidence type="ECO:0000256" key="4">
    <source>
        <dbReference type="RuleBase" id="RU004381"/>
    </source>
</evidence>
<gene>
    <name evidence="8" type="ORF">BB560_004012</name>
    <name evidence="7" type="ORF">BB560_006031</name>
</gene>
<evidence type="ECO:0000256" key="6">
    <source>
        <dbReference type="SAM" id="MobiDB-lite"/>
    </source>
</evidence>
<evidence type="ECO:0000313" key="9">
    <source>
        <dbReference type="Proteomes" id="UP000245609"/>
    </source>
</evidence>
<dbReference type="EMBL" id="MBFS01002772">
    <property type="protein sequence ID" value="PVU92706.1"/>
    <property type="molecule type" value="Genomic_DNA"/>
</dbReference>
<dbReference type="GO" id="GO:0003735">
    <property type="term" value="F:structural constituent of ribosome"/>
    <property type="evidence" value="ECO:0007669"/>
    <property type="project" value="InterPro"/>
</dbReference>
<dbReference type="SUPFAM" id="SSF54189">
    <property type="entry name" value="Ribosomal proteins S24e, L23 and L15e"/>
    <property type="match status" value="1"/>
</dbReference>
<dbReference type="FunFam" id="3.30.70.3370:FF:000001">
    <property type="entry name" value="40S ribosomal protein S24"/>
    <property type="match status" value="1"/>
</dbReference>
<dbReference type="GO" id="GO:1990904">
    <property type="term" value="C:ribonucleoprotein complex"/>
    <property type="evidence" value="ECO:0007669"/>
    <property type="project" value="UniProtKB-KW"/>
</dbReference>
<evidence type="ECO:0000256" key="3">
    <source>
        <dbReference type="ARBA" id="ARBA00023274"/>
    </source>
</evidence>
<evidence type="ECO:0000313" key="7">
    <source>
        <dbReference type="EMBL" id="PVU92706.1"/>
    </source>
</evidence>
<comment type="similarity">
    <text evidence="1 4">Belongs to the eukaryotic ribosomal protein eS24 family.</text>
</comment>
<dbReference type="GO" id="GO:0005840">
    <property type="term" value="C:ribosome"/>
    <property type="evidence" value="ECO:0007669"/>
    <property type="project" value="UniProtKB-KW"/>
</dbReference>
<evidence type="ECO:0000256" key="2">
    <source>
        <dbReference type="ARBA" id="ARBA00022980"/>
    </source>
</evidence>
<dbReference type="PANTHER" id="PTHR10496">
    <property type="entry name" value="40S RIBOSOMAL PROTEIN S24"/>
    <property type="match status" value="1"/>
</dbReference>
<dbReference type="STRING" id="133381.A0A2T9ZAE7"/>